<organism evidence="3 4">
    <name type="scientific">Hohenbuehelia grisea</name>
    <dbReference type="NCBI Taxonomy" id="104357"/>
    <lineage>
        <taxon>Eukaryota</taxon>
        <taxon>Fungi</taxon>
        <taxon>Dikarya</taxon>
        <taxon>Basidiomycota</taxon>
        <taxon>Agaricomycotina</taxon>
        <taxon>Agaricomycetes</taxon>
        <taxon>Agaricomycetidae</taxon>
        <taxon>Agaricales</taxon>
        <taxon>Pleurotineae</taxon>
        <taxon>Pleurotaceae</taxon>
        <taxon>Hohenbuehelia</taxon>
    </lineage>
</organism>
<feature type="domain" description="DUF5648" evidence="2">
    <location>
        <begin position="237"/>
        <end position="333"/>
    </location>
</feature>
<gene>
    <name evidence="3" type="ORF">HGRIS_000417</name>
</gene>
<dbReference type="Proteomes" id="UP001556367">
    <property type="component" value="Unassembled WGS sequence"/>
</dbReference>
<keyword evidence="1" id="KW-0732">Signal</keyword>
<proteinExistence type="predicted"/>
<evidence type="ECO:0000259" key="2">
    <source>
        <dbReference type="Pfam" id="PF18885"/>
    </source>
</evidence>
<dbReference type="EMBL" id="JASNQZ010000004">
    <property type="protein sequence ID" value="KAL0958264.1"/>
    <property type="molecule type" value="Genomic_DNA"/>
</dbReference>
<evidence type="ECO:0000313" key="4">
    <source>
        <dbReference type="Proteomes" id="UP001556367"/>
    </source>
</evidence>
<feature type="chain" id="PRO_5047208035" description="DUF5648 domain-containing protein" evidence="1">
    <location>
        <begin position="21"/>
        <end position="402"/>
    </location>
</feature>
<accession>A0ABR3JQZ6</accession>
<protein>
    <recommendedName>
        <fullName evidence="2">DUF5648 domain-containing protein</fullName>
    </recommendedName>
</protein>
<evidence type="ECO:0000313" key="3">
    <source>
        <dbReference type="EMBL" id="KAL0958264.1"/>
    </source>
</evidence>
<feature type="domain" description="DUF5648" evidence="2">
    <location>
        <begin position="346"/>
        <end position="401"/>
    </location>
</feature>
<sequence>MKLSHVFTAVLLSSTQLALAAPAEKATHGVAAARHLESREVLYKDNGHTHEEEIDEQTCEESKKHLVSIIPLWNTNTKDMIYVTLHAEQEYLERKGYEHYSRGPDFGWKMFNKEVRGSVPLYRLWNAARKDRMFATDSDVQKYKSLGYSVEVTAGYVYPKERCGAIPLHGFSKPGVYHEYTATQRERGILAAELHYQGIAGFVYPPTVITPSPDVDTHDTQHCESNKKYLIGVTPLWHAVHRDMVYVTDPGEIALFKQKGYGSYAASKGWKMFSKRVPGSVPLYRLYNSDPAVIDHMFALGQTKGAWTSRGYIEEGIAGYVYPDGRCTGTKRLEQLWMGYEFVTKAYSATSIYRKVGRSHQDHEYTVDGNEVKWLTDSWKYRRQVSVGYVYHPSTPSSETIY</sequence>
<dbReference type="Pfam" id="PF18885">
    <property type="entry name" value="DUF5648"/>
    <property type="match status" value="3"/>
</dbReference>
<reference evidence="4" key="1">
    <citation type="submission" date="2024-06" db="EMBL/GenBank/DDBJ databases">
        <title>Multi-omics analyses provide insights into the biosynthesis of the anticancer antibiotic pleurotin in Hohenbuehelia grisea.</title>
        <authorList>
            <person name="Weaver J.A."/>
            <person name="Alberti F."/>
        </authorList>
    </citation>
    <scope>NUCLEOTIDE SEQUENCE [LARGE SCALE GENOMIC DNA]</scope>
    <source>
        <strain evidence="4">T-177</strain>
    </source>
</reference>
<comment type="caution">
    <text evidence="3">The sequence shown here is derived from an EMBL/GenBank/DDBJ whole genome shotgun (WGS) entry which is preliminary data.</text>
</comment>
<feature type="signal peptide" evidence="1">
    <location>
        <begin position="1"/>
        <end position="20"/>
    </location>
</feature>
<name>A0ABR3JQZ6_9AGAR</name>
<keyword evidence="4" id="KW-1185">Reference proteome</keyword>
<evidence type="ECO:0000256" key="1">
    <source>
        <dbReference type="SAM" id="SignalP"/>
    </source>
</evidence>
<dbReference type="InterPro" id="IPR043708">
    <property type="entry name" value="DUF5648"/>
</dbReference>
<feature type="domain" description="DUF5648" evidence="2">
    <location>
        <begin position="72"/>
        <end position="203"/>
    </location>
</feature>